<dbReference type="Proteomes" id="UP000852798">
    <property type="component" value="Unassembled WGS sequence"/>
</dbReference>
<dbReference type="Gene3D" id="1.10.260.40">
    <property type="entry name" value="lambda repressor-like DNA-binding domains"/>
    <property type="match status" value="1"/>
</dbReference>
<dbReference type="Proteomes" id="UP000186595">
    <property type="component" value="Unassembled WGS sequence"/>
</dbReference>
<proteinExistence type="predicted"/>
<sequence length="176" mass="19483">MSQGKEPVIERIGMLTKRYPSRSAAARAWGININTLNSYFKGGQTQPAPRESILIRISESEGVSLEWLKEGKGESPNDVGICGNFGCSGDKGDQLTQMLSFLTKDEREQLTNLLARKGVETVLTLLDKENQDLLQLEGRKRLAALMIVDMPDDCVREILEKTETSRQSNPVESKAG</sequence>
<reference evidence="4 6" key="2">
    <citation type="submission" date="2016-12" db="EMBL/GenBank/DDBJ databases">
        <title>Real-Time Genomic Investigation Underlying the Public Health Response to a Shiga Toxin-Producing Escherichia Coli O26:H11 Outbreak in a Nursery.</title>
        <authorList>
            <person name="Ferdous M."/>
            <person name="Moran-Gilad J."/>
            <person name="Rossen J.W."/>
            <person name="Gdalevich M."/>
        </authorList>
    </citation>
    <scope>NUCLEOTIDE SEQUENCE [LARGE SCALE GENOMIC DNA]</scope>
    <source>
        <strain evidence="4 6">STEC 514-2</strain>
    </source>
</reference>
<comment type="caution">
    <text evidence="4">The sequence shown here is derived from an EMBL/GenBank/DDBJ whole genome shotgun (WGS) entry which is preliminary data.</text>
</comment>
<evidence type="ECO:0000313" key="6">
    <source>
        <dbReference type="Proteomes" id="UP000218543"/>
    </source>
</evidence>
<dbReference type="RefSeq" id="WP_000077537.1">
    <property type="nucleotide sequence ID" value="NZ_AP018796.1"/>
</dbReference>
<dbReference type="EMBL" id="JABUPJ010000029">
    <property type="protein sequence ID" value="NYQ40748.1"/>
    <property type="molecule type" value="Genomic_DNA"/>
</dbReference>
<reference evidence="3 5" key="1">
    <citation type="submission" date="2016-11" db="EMBL/GenBank/DDBJ databases">
        <title>Draft genome sequences of five Shigatoxin-producing Escherichia coli isolates harboring the new recently described Subtilase cytotoxin allelic variant subAB2-3.</title>
        <authorList>
            <person name="Tasara T."/>
            <person name="Fierz L."/>
            <person name="Klumpp J."/>
            <person name="Schmidt H."/>
            <person name="Stephan R."/>
        </authorList>
    </citation>
    <scope>NUCLEOTIDE SEQUENCE [LARGE SCALE GENOMIC DNA]</scope>
    <source>
        <strain evidence="3 5">453</strain>
    </source>
</reference>
<dbReference type="EMBL" id="MRVZ01000006">
    <property type="protein sequence ID" value="PAU26541.1"/>
    <property type="molecule type" value="Genomic_DNA"/>
</dbReference>
<dbReference type="Proteomes" id="UP000218543">
    <property type="component" value="Unassembled WGS sequence"/>
</dbReference>
<evidence type="ECO:0000313" key="2">
    <source>
        <dbReference type="EMBL" id="NYQ40748.1"/>
    </source>
</evidence>
<organism evidence="4 6">
    <name type="scientific">Escherichia coli</name>
    <dbReference type="NCBI Taxonomy" id="562"/>
    <lineage>
        <taxon>Bacteria</taxon>
        <taxon>Pseudomonadati</taxon>
        <taxon>Pseudomonadota</taxon>
        <taxon>Gammaproteobacteria</taxon>
        <taxon>Enterobacterales</taxon>
        <taxon>Enterobacteriaceae</taxon>
        <taxon>Escherichia</taxon>
    </lineage>
</organism>
<dbReference type="EMBL" id="DABDSA010000059">
    <property type="protein sequence ID" value="HAI2144221.1"/>
    <property type="molecule type" value="Genomic_DNA"/>
</dbReference>
<dbReference type="GO" id="GO:0003677">
    <property type="term" value="F:DNA binding"/>
    <property type="evidence" value="ECO:0007669"/>
    <property type="project" value="InterPro"/>
</dbReference>
<name>A0A066Q3E3_ECOLX</name>
<accession>A0A066Q3E3</accession>
<reference evidence="1" key="3">
    <citation type="journal article" date="2018" name="Genome Biol.">
        <title>SKESA: strategic k-mer extension for scrupulous assemblies.</title>
        <authorList>
            <person name="Souvorov A."/>
            <person name="Agarwala R."/>
            <person name="Lipman D.J."/>
        </authorList>
    </citation>
    <scope>NUCLEOTIDE SEQUENCE [LARGE SCALE GENOMIC DNA]</scope>
    <source>
        <strain evidence="1">BCW_4213</strain>
    </source>
</reference>
<evidence type="ECO:0000313" key="4">
    <source>
        <dbReference type="EMBL" id="PAU26541.1"/>
    </source>
</evidence>
<gene>
    <name evidence="3" type="ORF">BMT50_27940</name>
    <name evidence="4" type="ORF">BTQ06_03135</name>
    <name evidence="2" type="ORF">G4A38_19525</name>
    <name evidence="1" type="ORF">HI055_004665</name>
</gene>
<dbReference type="EMBL" id="MPGR01000001">
    <property type="protein sequence ID" value="OKB76345.1"/>
    <property type="molecule type" value="Genomic_DNA"/>
</dbReference>
<evidence type="ECO:0000313" key="3">
    <source>
        <dbReference type="EMBL" id="OKB76345.1"/>
    </source>
</evidence>
<evidence type="ECO:0000313" key="1">
    <source>
        <dbReference type="EMBL" id="HAI2144221.1"/>
    </source>
</evidence>
<dbReference type="InterPro" id="IPR010982">
    <property type="entry name" value="Lambda_DNA-bd_dom_sf"/>
</dbReference>
<dbReference type="Proteomes" id="UP000540485">
    <property type="component" value="Unassembled WGS sequence"/>
</dbReference>
<reference evidence="2" key="4">
    <citation type="journal article" date="2020" name="J. Appl. Microbiol.">
        <title>Genetic characterization of Shigatoxigenic and enteropathogenic Escherichia coli O80:H2 from diarrheic and septicemic calves and relatedness to human Shigatoxigenic E. coli O80:H2.</title>
        <authorList>
            <person name="Habets A."/>
            <person name="Crombe F."/>
            <person name="Nakamura K."/>
            <person name="Guerin V."/>
            <person name="De Rauw K."/>
            <person name="Pierard D."/>
            <person name="Saulmont M."/>
            <person name="Hayashi T."/>
            <person name="Mainil J.G."/>
            <person name="Thiry D."/>
        </authorList>
    </citation>
    <scope>NUCLEOTIDE SEQUENCE [LARGE SCALE GENOMIC DNA]</scope>
    <source>
        <strain evidence="2">EH3306</strain>
    </source>
</reference>
<protein>
    <submittedName>
        <fullName evidence="4">Uncharacterized protein</fullName>
    </submittedName>
</protein>
<reference evidence="1" key="5">
    <citation type="submission" date="2020-02" db="EMBL/GenBank/DDBJ databases">
        <authorList>
            <consortium name="NCBI Pathogen Detection Project"/>
        </authorList>
    </citation>
    <scope>NUCLEOTIDE SEQUENCE</scope>
    <source>
        <strain evidence="1">BCW_4213</strain>
    </source>
</reference>
<evidence type="ECO:0000313" key="5">
    <source>
        <dbReference type="Proteomes" id="UP000186595"/>
    </source>
</evidence>
<dbReference type="AlphaFoldDB" id="A0A066Q3E3"/>